<feature type="domain" description="tRNA-specific 2-thiouridylase MnmA-like C-terminal" evidence="10">
    <location>
        <begin position="371"/>
        <end position="409"/>
    </location>
</feature>
<feature type="binding site" evidence="9">
    <location>
        <position position="121"/>
    </location>
    <ligand>
        <name>ATP</name>
        <dbReference type="ChEBI" id="CHEBI:30616"/>
    </ligand>
</feature>
<dbReference type="GO" id="GO:0000049">
    <property type="term" value="F:tRNA binding"/>
    <property type="evidence" value="ECO:0007669"/>
    <property type="project" value="UniProtKB-KW"/>
</dbReference>
<dbReference type="InterPro" id="IPR046885">
    <property type="entry name" value="MnmA-like_C"/>
</dbReference>
<feature type="site" description="Interaction with tRNA" evidence="9">
    <location>
        <position position="392"/>
    </location>
</feature>
<name>A0A1G2CHL3_9BACT</name>
<dbReference type="Pfam" id="PF03054">
    <property type="entry name" value="tRNA_Me_trans"/>
    <property type="match status" value="1"/>
</dbReference>
<evidence type="ECO:0000256" key="4">
    <source>
        <dbReference type="ARBA" id="ARBA00022741"/>
    </source>
</evidence>
<evidence type="ECO:0000256" key="5">
    <source>
        <dbReference type="ARBA" id="ARBA00022840"/>
    </source>
</evidence>
<feature type="active site" description="Nucleophile" evidence="9">
    <location>
        <position position="97"/>
    </location>
</feature>
<evidence type="ECO:0000256" key="2">
    <source>
        <dbReference type="ARBA" id="ARBA00022679"/>
    </source>
</evidence>
<feature type="region of interest" description="Interaction with tRNA" evidence="9">
    <location>
        <begin position="340"/>
        <end position="341"/>
    </location>
</feature>
<dbReference type="Gene3D" id="2.30.30.280">
    <property type="entry name" value="Adenine nucleotide alpha hydrolases-like domains"/>
    <property type="match status" value="1"/>
</dbReference>
<feature type="domain" description="tRNA-specific 2-thiouridylase MnmA-like central" evidence="11">
    <location>
        <begin position="224"/>
        <end position="299"/>
    </location>
</feature>
<feature type="active site" description="Cysteine persulfide intermediate" evidence="9">
    <location>
        <position position="215"/>
    </location>
</feature>
<dbReference type="NCBIfam" id="NF001138">
    <property type="entry name" value="PRK00143.1"/>
    <property type="match status" value="1"/>
</dbReference>
<dbReference type="Gene3D" id="2.40.30.10">
    <property type="entry name" value="Translation factors"/>
    <property type="match status" value="1"/>
</dbReference>
<proteinExistence type="inferred from homology"/>
<comment type="similarity">
    <text evidence="9">Belongs to the MnmA/TRMU family.</text>
</comment>
<evidence type="ECO:0000259" key="11">
    <source>
        <dbReference type="Pfam" id="PF20259"/>
    </source>
</evidence>
<comment type="function">
    <text evidence="9">Catalyzes the 2-thiolation of uridine at the wobble position (U34) of tRNA, leading to the formation of s(2)U34.</text>
</comment>
<dbReference type="CDD" id="cd01998">
    <property type="entry name" value="MnmA_TRMU-like"/>
    <property type="match status" value="1"/>
</dbReference>
<keyword evidence="3 9" id="KW-0819">tRNA processing</keyword>
<sequence length="410" mass="46133">MTKRKKVFVGMSGGVDSSVTAFLLKKKYDVVGVFMSCWTSSNECEAETDAEDARRVAGKLGIPFYVWDFKEEYKKKVVDYMVEGYRLGLTPNPDVMCNREIKFGLFLEKALSMGADYVATGQYVRLARVKSSSSYKVIKGNDNYSKKLYKPYELYKLLTAADKNKDQSYFLWTLTQKQLKHCLFPIGDYQKSDVRKIAKKAGLPTAEKKDSQGICFIGKVTLADFLKDYIPSKKGEVLNIAGEVIGKHSGAQFYTIGQRHIGMANRRPTQTERGLTQKTNFKPLYVAEKDIRSNTLVVAEGSDNQALFKNEVELTDVNFINPNYSLIRANKGIKVFTRVRYRQPLFRATLIIADNTQISADKNHKNPRASALKSASIRVVFDKHQGFVAPGQSAVFYTKAREMLGGGIIV</sequence>
<dbReference type="NCBIfam" id="TIGR00420">
    <property type="entry name" value="trmU"/>
    <property type="match status" value="1"/>
</dbReference>
<dbReference type="PANTHER" id="PTHR11933">
    <property type="entry name" value="TRNA 5-METHYLAMINOMETHYL-2-THIOURIDYLATE -METHYLTRANSFERASE"/>
    <property type="match status" value="1"/>
</dbReference>
<dbReference type="GO" id="GO:0002143">
    <property type="term" value="P:tRNA wobble position uridine thiolation"/>
    <property type="evidence" value="ECO:0007669"/>
    <property type="project" value="TreeGrafter"/>
</dbReference>
<feature type="region of interest" description="Interaction with target base in tRNA" evidence="9">
    <location>
        <begin position="92"/>
        <end position="94"/>
    </location>
</feature>
<dbReference type="GO" id="GO:0005737">
    <property type="term" value="C:cytoplasm"/>
    <property type="evidence" value="ECO:0007669"/>
    <property type="project" value="UniProtKB-SubCell"/>
</dbReference>
<keyword evidence="2 9" id="KW-0808">Transferase</keyword>
<dbReference type="Gene3D" id="3.40.50.620">
    <property type="entry name" value="HUPs"/>
    <property type="match status" value="1"/>
</dbReference>
<comment type="caution">
    <text evidence="9">Lacks conserved residue(s) required for the propagation of feature annotation.</text>
</comment>
<dbReference type="FunFam" id="3.40.50.620:FF:000115">
    <property type="entry name" value="tRNA-specific 2-thiouridylase MnmA"/>
    <property type="match status" value="1"/>
</dbReference>
<evidence type="ECO:0000256" key="3">
    <source>
        <dbReference type="ARBA" id="ARBA00022694"/>
    </source>
</evidence>
<dbReference type="InterPro" id="IPR023382">
    <property type="entry name" value="MnmA-like_central_sf"/>
</dbReference>
<keyword evidence="7" id="KW-1015">Disulfide bond</keyword>
<evidence type="ECO:0000256" key="6">
    <source>
        <dbReference type="ARBA" id="ARBA00022884"/>
    </source>
</evidence>
<protein>
    <recommendedName>
        <fullName evidence="9">tRNA-specific 2-thiouridylase MnmA</fullName>
        <ecNumber evidence="9">2.8.1.13</ecNumber>
    </recommendedName>
</protein>
<gene>
    <name evidence="9" type="primary">mnmA</name>
    <name evidence="12" type="ORF">A3B13_03840</name>
</gene>
<keyword evidence="9" id="KW-0963">Cytoplasm</keyword>
<dbReference type="PANTHER" id="PTHR11933:SF5">
    <property type="entry name" value="MITOCHONDRIAL TRNA-SPECIFIC 2-THIOURIDYLASE 1"/>
    <property type="match status" value="1"/>
</dbReference>
<keyword evidence="4 9" id="KW-0547">Nucleotide-binding</keyword>
<evidence type="ECO:0000256" key="9">
    <source>
        <dbReference type="HAMAP-Rule" id="MF_00144"/>
    </source>
</evidence>
<keyword evidence="5 9" id="KW-0067">ATP-binding</keyword>
<dbReference type="STRING" id="1798649.A3B13_03840"/>
<dbReference type="Proteomes" id="UP000176287">
    <property type="component" value="Unassembled WGS sequence"/>
</dbReference>
<dbReference type="InterPro" id="IPR046884">
    <property type="entry name" value="MnmA-like_central"/>
</dbReference>
<comment type="subcellular location">
    <subcellularLocation>
        <location evidence="9">Cytoplasm</location>
    </subcellularLocation>
</comment>
<dbReference type="FunFam" id="2.30.30.280:FF:000001">
    <property type="entry name" value="tRNA-specific 2-thiouridylase MnmA"/>
    <property type="match status" value="1"/>
</dbReference>
<dbReference type="GO" id="GO:0103016">
    <property type="term" value="F:tRNA-uridine 2-sulfurtransferase activity"/>
    <property type="evidence" value="ECO:0007669"/>
    <property type="project" value="UniProtKB-EC"/>
</dbReference>
<comment type="catalytic activity">
    <reaction evidence="8 9">
        <text>S-sulfanyl-L-cysteinyl-[protein] + uridine(34) in tRNA + AH2 + ATP = 2-thiouridine(34) in tRNA + L-cysteinyl-[protein] + A + AMP + diphosphate + H(+)</text>
        <dbReference type="Rhea" id="RHEA:47032"/>
        <dbReference type="Rhea" id="RHEA-COMP:10131"/>
        <dbReference type="Rhea" id="RHEA-COMP:11726"/>
        <dbReference type="Rhea" id="RHEA-COMP:11727"/>
        <dbReference type="Rhea" id="RHEA-COMP:11728"/>
        <dbReference type="ChEBI" id="CHEBI:13193"/>
        <dbReference type="ChEBI" id="CHEBI:15378"/>
        <dbReference type="ChEBI" id="CHEBI:17499"/>
        <dbReference type="ChEBI" id="CHEBI:29950"/>
        <dbReference type="ChEBI" id="CHEBI:30616"/>
        <dbReference type="ChEBI" id="CHEBI:33019"/>
        <dbReference type="ChEBI" id="CHEBI:61963"/>
        <dbReference type="ChEBI" id="CHEBI:65315"/>
        <dbReference type="ChEBI" id="CHEBI:87170"/>
        <dbReference type="ChEBI" id="CHEBI:456215"/>
        <dbReference type="EC" id="2.8.1.13"/>
    </reaction>
</comment>
<evidence type="ECO:0000259" key="10">
    <source>
        <dbReference type="Pfam" id="PF20258"/>
    </source>
</evidence>
<dbReference type="AlphaFoldDB" id="A0A1G2CHL3"/>
<dbReference type="Pfam" id="PF20259">
    <property type="entry name" value="tRNA_Me_trans_M"/>
    <property type="match status" value="1"/>
</dbReference>
<feature type="binding site" evidence="9">
    <location>
        <position position="35"/>
    </location>
    <ligand>
        <name>ATP</name>
        <dbReference type="ChEBI" id="CHEBI:30616"/>
    </ligand>
</feature>
<dbReference type="EMBL" id="MHKZ01000011">
    <property type="protein sequence ID" value="OGZ00893.1"/>
    <property type="molecule type" value="Genomic_DNA"/>
</dbReference>
<dbReference type="EC" id="2.8.1.13" evidence="9"/>
<feature type="region of interest" description="Interaction with tRNA" evidence="9">
    <location>
        <begin position="165"/>
        <end position="167"/>
    </location>
</feature>
<evidence type="ECO:0000256" key="8">
    <source>
        <dbReference type="ARBA" id="ARBA00051542"/>
    </source>
</evidence>
<evidence type="ECO:0000313" key="13">
    <source>
        <dbReference type="Proteomes" id="UP000176287"/>
    </source>
</evidence>
<dbReference type="SUPFAM" id="SSF52402">
    <property type="entry name" value="Adenine nucleotide alpha hydrolases-like"/>
    <property type="match status" value="1"/>
</dbReference>
<evidence type="ECO:0000256" key="7">
    <source>
        <dbReference type="ARBA" id="ARBA00023157"/>
    </source>
</evidence>
<keyword evidence="6 9" id="KW-0694">RNA-binding</keyword>
<dbReference type="HAMAP" id="MF_00144">
    <property type="entry name" value="tRNA_thiouridyl_MnmA"/>
    <property type="match status" value="1"/>
</dbReference>
<accession>A0A1G2CHL3</accession>
<feature type="binding site" evidence="9">
    <location>
        <begin position="10"/>
        <end position="17"/>
    </location>
    <ligand>
        <name>ATP</name>
        <dbReference type="ChEBI" id="CHEBI:30616"/>
    </ligand>
</feature>
<dbReference type="GO" id="GO:0005524">
    <property type="term" value="F:ATP binding"/>
    <property type="evidence" value="ECO:0007669"/>
    <property type="project" value="UniProtKB-KW"/>
</dbReference>
<dbReference type="Pfam" id="PF20258">
    <property type="entry name" value="tRNA_Me_trans_C"/>
    <property type="match status" value="1"/>
</dbReference>
<organism evidence="12 13">
    <name type="scientific">Candidatus Liptonbacteria bacterium RIFCSPLOWO2_01_FULL_45_15</name>
    <dbReference type="NCBI Taxonomy" id="1798649"/>
    <lineage>
        <taxon>Bacteria</taxon>
        <taxon>Candidatus Liptoniibacteriota</taxon>
    </lineage>
</organism>
<evidence type="ECO:0000256" key="1">
    <source>
        <dbReference type="ARBA" id="ARBA00022555"/>
    </source>
</evidence>
<dbReference type="InterPro" id="IPR014729">
    <property type="entry name" value="Rossmann-like_a/b/a_fold"/>
</dbReference>
<dbReference type="InterPro" id="IPR004506">
    <property type="entry name" value="MnmA-like"/>
</dbReference>
<reference evidence="12 13" key="1">
    <citation type="journal article" date="2016" name="Nat. Commun.">
        <title>Thousands of microbial genomes shed light on interconnected biogeochemical processes in an aquifer system.</title>
        <authorList>
            <person name="Anantharaman K."/>
            <person name="Brown C.T."/>
            <person name="Hug L.A."/>
            <person name="Sharon I."/>
            <person name="Castelle C.J."/>
            <person name="Probst A.J."/>
            <person name="Thomas B.C."/>
            <person name="Singh A."/>
            <person name="Wilkins M.J."/>
            <person name="Karaoz U."/>
            <person name="Brodie E.L."/>
            <person name="Williams K.H."/>
            <person name="Hubbard S.S."/>
            <person name="Banfield J.F."/>
        </authorList>
    </citation>
    <scope>NUCLEOTIDE SEQUENCE [LARGE SCALE GENOMIC DNA]</scope>
</reference>
<evidence type="ECO:0000313" key="12">
    <source>
        <dbReference type="EMBL" id="OGZ00893.1"/>
    </source>
</evidence>
<comment type="caution">
    <text evidence="12">The sequence shown here is derived from an EMBL/GenBank/DDBJ whole genome shotgun (WGS) entry which is preliminary data.</text>
</comment>
<keyword evidence="1 9" id="KW-0820">tRNA-binding</keyword>